<dbReference type="InterPro" id="IPR038630">
    <property type="entry name" value="L24e/L24_sf"/>
</dbReference>
<dbReference type="Pfam" id="PF01453">
    <property type="entry name" value="B_lectin"/>
    <property type="match status" value="1"/>
</dbReference>
<dbReference type="InterPro" id="IPR023442">
    <property type="entry name" value="Ribosomal_eL24_CS"/>
</dbReference>
<comment type="subcellular location">
    <subcellularLocation>
        <location evidence="1">Nucleus</location>
    </subcellularLocation>
</comment>
<dbReference type="Pfam" id="PF01246">
    <property type="entry name" value="Ribosomal_L24e"/>
    <property type="match status" value="2"/>
</dbReference>
<evidence type="ECO:0000259" key="9">
    <source>
        <dbReference type="PROSITE" id="PS50948"/>
    </source>
</evidence>
<dbReference type="InterPro" id="IPR001480">
    <property type="entry name" value="Bulb-type_lectin_dom"/>
</dbReference>
<dbReference type="InterPro" id="IPR000858">
    <property type="entry name" value="S_locus_glycoprot_dom"/>
</dbReference>
<sequence length="739" mass="82852">MKTSTNSVTCPRANHFLLFVISVVLYSTCACPRTEAAAQDQLSKGFKVTPDPSVKSFEALLSDSTGTFSLGFLRVNSKQLALAVIHVPSSEPLWLANPTQLAPWSDRTQLFFNGSLVISGTHAKVFWATGTQGDKVVLHDTSNLQVQKLDDSVSSVVWQSFDFPANTLVENQNFTSNMTLVSSNGLYSMRLGNDFIGLYAAFNEKSQQIYWRHKAMEAKADIIEGKGPIYARVESNGFMGMYQVGNPVAVDLQAFTSYQKNISGLLLVRLEPDGNLKGYYWDGSNWVLNYQAISNTCELPSPCGSYGLCTSGSGCSCLDNKTDVSSGKCFSSSSGGDFCRDDVEKENDFWVLRRNGVDLPFKELIRYKITSSLDQCEGFCENNCSCWGALYNNGSGFCYLVDYPIQTLLGVGDNSKVGYFKVRKGAGKKKMDVGFGFGIAALCAVIAVSIGAILFGSYKMWVRRRRVKQILEEEDGVSPGPYKNLGSASFRSIEMCNRSVSRLCIKNPDSRSSGHSKTSTIRRRQLTPIQIVTWLWIPLLTLIKMRLEKCWFCSSTVYPGHGIQFVRNDAKIMLALGCRASGLAWERWSNYYNSIVLAAESGDLSKCHKNFKMKRNPRKVKWTKAYRRLHGKDMTQDSTFEFERKRNRPERYDRNLAENTLKAIKKIDKIRVAREERHHKQRMKGKKSKEQREAAVELEQGIHMVKAPAVLAQDQSLTLPKIKVKVSQSQSEENQPMEE</sequence>
<dbReference type="PROSITE" id="PS01073">
    <property type="entry name" value="RIBOSOMAL_L24E"/>
    <property type="match status" value="1"/>
</dbReference>
<feature type="transmembrane region" description="Helical" evidence="7">
    <location>
        <begin position="433"/>
        <end position="458"/>
    </location>
</feature>
<keyword evidence="7" id="KW-1133">Transmembrane helix</keyword>
<evidence type="ECO:0000313" key="11">
    <source>
        <dbReference type="Proteomes" id="UP000827721"/>
    </source>
</evidence>
<dbReference type="Proteomes" id="UP000827721">
    <property type="component" value="Unassembled WGS sequence"/>
</dbReference>
<dbReference type="Pfam" id="PF00024">
    <property type="entry name" value="PAN_1"/>
    <property type="match status" value="1"/>
</dbReference>
<evidence type="ECO:0000256" key="2">
    <source>
        <dbReference type="ARBA" id="ARBA00005647"/>
    </source>
</evidence>
<keyword evidence="7" id="KW-0472">Membrane</keyword>
<evidence type="ECO:0000256" key="3">
    <source>
        <dbReference type="ARBA" id="ARBA00022729"/>
    </source>
</evidence>
<comment type="similarity">
    <text evidence="2">Belongs to the eukaryotic ribosomal protein eL24 family.</text>
</comment>
<name>A0ABQ8HAD2_9ROSI</name>
<organism evidence="10 11">
    <name type="scientific">Xanthoceras sorbifolium</name>
    <dbReference type="NCBI Taxonomy" id="99658"/>
    <lineage>
        <taxon>Eukaryota</taxon>
        <taxon>Viridiplantae</taxon>
        <taxon>Streptophyta</taxon>
        <taxon>Embryophyta</taxon>
        <taxon>Tracheophyta</taxon>
        <taxon>Spermatophyta</taxon>
        <taxon>Magnoliopsida</taxon>
        <taxon>eudicotyledons</taxon>
        <taxon>Gunneridae</taxon>
        <taxon>Pentapetalae</taxon>
        <taxon>rosids</taxon>
        <taxon>malvids</taxon>
        <taxon>Sapindales</taxon>
        <taxon>Sapindaceae</taxon>
        <taxon>Xanthoceroideae</taxon>
        <taxon>Xanthoceras</taxon>
    </lineage>
</organism>
<keyword evidence="6" id="KW-0539">Nucleus</keyword>
<dbReference type="EMBL" id="JAFEMO010000012">
    <property type="protein sequence ID" value="KAH7553420.1"/>
    <property type="molecule type" value="Genomic_DNA"/>
</dbReference>
<comment type="caution">
    <text evidence="10">The sequence shown here is derived from an EMBL/GenBank/DDBJ whole genome shotgun (WGS) entry which is preliminary data.</text>
</comment>
<dbReference type="PROSITE" id="PS51257">
    <property type="entry name" value="PROKAR_LIPOPROTEIN"/>
    <property type="match status" value="1"/>
</dbReference>
<dbReference type="PANTHER" id="PTHR10792:SF8">
    <property type="entry name" value="RIBOSOME BIOGENESIS PROTEIN RLP24-RELATED"/>
    <property type="match status" value="1"/>
</dbReference>
<gene>
    <name evidence="10" type="ORF">JRO89_XS12G0009800</name>
</gene>
<dbReference type="InterPro" id="IPR003609">
    <property type="entry name" value="Pan_app"/>
</dbReference>
<keyword evidence="4" id="KW-1015">Disulfide bond</keyword>
<evidence type="ECO:0000256" key="8">
    <source>
        <dbReference type="SAM" id="SignalP"/>
    </source>
</evidence>
<dbReference type="SUPFAM" id="SSF57716">
    <property type="entry name" value="Glucocorticoid receptor-like (DNA-binding domain)"/>
    <property type="match status" value="1"/>
</dbReference>
<dbReference type="Gene3D" id="2.90.10.10">
    <property type="entry name" value="Bulb-type lectin domain"/>
    <property type="match status" value="1"/>
</dbReference>
<proteinExistence type="inferred from homology"/>
<feature type="chain" id="PRO_5045278245" description="Apple domain-containing protein" evidence="8">
    <location>
        <begin position="31"/>
        <end position="739"/>
    </location>
</feature>
<evidence type="ECO:0000256" key="5">
    <source>
        <dbReference type="ARBA" id="ARBA00023180"/>
    </source>
</evidence>
<feature type="signal peptide" evidence="8">
    <location>
        <begin position="1"/>
        <end position="30"/>
    </location>
</feature>
<keyword evidence="7" id="KW-0812">Transmembrane</keyword>
<evidence type="ECO:0000256" key="7">
    <source>
        <dbReference type="SAM" id="Phobius"/>
    </source>
</evidence>
<dbReference type="InterPro" id="IPR036426">
    <property type="entry name" value="Bulb-type_lectin_dom_sf"/>
</dbReference>
<evidence type="ECO:0000313" key="10">
    <source>
        <dbReference type="EMBL" id="KAH7553420.1"/>
    </source>
</evidence>
<protein>
    <recommendedName>
        <fullName evidence="9">Apple domain-containing protein</fullName>
    </recommendedName>
</protein>
<feature type="domain" description="Apple" evidence="9">
    <location>
        <begin position="339"/>
        <end position="424"/>
    </location>
</feature>
<dbReference type="Gene3D" id="2.30.170.20">
    <property type="entry name" value="Ribosomal protein L24e"/>
    <property type="match status" value="2"/>
</dbReference>
<accession>A0ABQ8HAD2</accession>
<dbReference type="InterPro" id="IPR056366">
    <property type="entry name" value="Ribosomal_eL24"/>
</dbReference>
<dbReference type="CDD" id="cd00472">
    <property type="entry name" value="Ribosomal_L24e_L24"/>
    <property type="match status" value="1"/>
</dbReference>
<keyword evidence="3 8" id="KW-0732">Signal</keyword>
<evidence type="ECO:0000256" key="6">
    <source>
        <dbReference type="ARBA" id="ARBA00023242"/>
    </source>
</evidence>
<dbReference type="InterPro" id="IPR000988">
    <property type="entry name" value="Ribosomal_eL24-rel_N"/>
</dbReference>
<keyword evidence="11" id="KW-1185">Reference proteome</keyword>
<evidence type="ECO:0000256" key="4">
    <source>
        <dbReference type="ARBA" id="ARBA00023157"/>
    </source>
</evidence>
<dbReference type="PROSITE" id="PS50948">
    <property type="entry name" value="PAN"/>
    <property type="match status" value="1"/>
</dbReference>
<keyword evidence="5" id="KW-0325">Glycoprotein</keyword>
<evidence type="ECO:0000256" key="1">
    <source>
        <dbReference type="ARBA" id="ARBA00004123"/>
    </source>
</evidence>
<dbReference type="Pfam" id="PF00954">
    <property type="entry name" value="S_locus_glycop"/>
    <property type="match status" value="1"/>
</dbReference>
<dbReference type="SUPFAM" id="SSF51110">
    <property type="entry name" value="alpha-D-mannose-specific plant lectins"/>
    <property type="match status" value="1"/>
</dbReference>
<reference evidence="10 11" key="1">
    <citation type="submission" date="2021-02" db="EMBL/GenBank/DDBJ databases">
        <title>Plant Genome Project.</title>
        <authorList>
            <person name="Zhang R.-G."/>
        </authorList>
    </citation>
    <scope>NUCLEOTIDE SEQUENCE [LARGE SCALE GENOMIC DNA]</scope>
    <source>
        <tissue evidence="10">Leaves</tissue>
    </source>
</reference>
<dbReference type="PANTHER" id="PTHR10792">
    <property type="entry name" value="60S RIBOSOMAL PROTEIN L24"/>
    <property type="match status" value="1"/>
</dbReference>
<dbReference type="SMART" id="SM00108">
    <property type="entry name" value="B_lectin"/>
    <property type="match status" value="1"/>
</dbReference>